<dbReference type="OrthoDB" id="4739604at2"/>
<dbReference type="GO" id="GO:0033499">
    <property type="term" value="P:galactose catabolic process via UDP-galactose, Leloir pathway"/>
    <property type="evidence" value="ECO:0007669"/>
    <property type="project" value="TreeGrafter"/>
</dbReference>
<dbReference type="InterPro" id="IPR011013">
    <property type="entry name" value="Gal_mutarotase_sf_dom"/>
</dbReference>
<dbReference type="InterPro" id="IPR008183">
    <property type="entry name" value="Aldose_1/G6P_1-epimerase"/>
</dbReference>
<name>A0A4V3FR16_9PSEU</name>
<dbReference type="GO" id="GO:0030246">
    <property type="term" value="F:carbohydrate binding"/>
    <property type="evidence" value="ECO:0007669"/>
    <property type="project" value="InterPro"/>
</dbReference>
<organism evidence="1 2">
    <name type="scientific">Actinophytocola oryzae</name>
    <dbReference type="NCBI Taxonomy" id="502181"/>
    <lineage>
        <taxon>Bacteria</taxon>
        <taxon>Bacillati</taxon>
        <taxon>Actinomycetota</taxon>
        <taxon>Actinomycetes</taxon>
        <taxon>Pseudonocardiales</taxon>
        <taxon>Pseudonocardiaceae</taxon>
    </lineage>
</organism>
<dbReference type="Proteomes" id="UP000294927">
    <property type="component" value="Unassembled WGS sequence"/>
</dbReference>
<dbReference type="InterPro" id="IPR014718">
    <property type="entry name" value="GH-type_carb-bd"/>
</dbReference>
<dbReference type="GO" id="GO:0006006">
    <property type="term" value="P:glucose metabolic process"/>
    <property type="evidence" value="ECO:0007669"/>
    <property type="project" value="TreeGrafter"/>
</dbReference>
<dbReference type="PANTHER" id="PTHR10091:SF0">
    <property type="entry name" value="GALACTOSE MUTAROTASE"/>
    <property type="match status" value="1"/>
</dbReference>
<dbReference type="Pfam" id="PF01263">
    <property type="entry name" value="Aldose_epim"/>
    <property type="match status" value="1"/>
</dbReference>
<dbReference type="GO" id="GO:0004034">
    <property type="term" value="F:aldose 1-epimerase activity"/>
    <property type="evidence" value="ECO:0007669"/>
    <property type="project" value="TreeGrafter"/>
</dbReference>
<dbReference type="SUPFAM" id="SSF74650">
    <property type="entry name" value="Galactose mutarotase-like"/>
    <property type="match status" value="1"/>
</dbReference>
<dbReference type="PANTHER" id="PTHR10091">
    <property type="entry name" value="ALDOSE-1-EPIMERASE"/>
    <property type="match status" value="1"/>
</dbReference>
<dbReference type="Gene3D" id="2.70.98.10">
    <property type="match status" value="1"/>
</dbReference>
<dbReference type="CDD" id="cd09022">
    <property type="entry name" value="Aldose_epim_Ec_YihR"/>
    <property type="match status" value="1"/>
</dbReference>
<reference evidence="1 2" key="1">
    <citation type="submission" date="2019-03" db="EMBL/GenBank/DDBJ databases">
        <title>Genomic Encyclopedia of Archaeal and Bacterial Type Strains, Phase II (KMG-II): from individual species to whole genera.</title>
        <authorList>
            <person name="Goeker M."/>
        </authorList>
    </citation>
    <scope>NUCLEOTIDE SEQUENCE [LARGE SCALE GENOMIC DNA]</scope>
    <source>
        <strain evidence="1 2">DSM 45499</strain>
    </source>
</reference>
<proteinExistence type="predicted"/>
<evidence type="ECO:0000313" key="2">
    <source>
        <dbReference type="Proteomes" id="UP000294927"/>
    </source>
</evidence>
<evidence type="ECO:0000313" key="1">
    <source>
        <dbReference type="EMBL" id="TDV41791.1"/>
    </source>
</evidence>
<gene>
    <name evidence="1" type="ORF">CLV71_119113</name>
</gene>
<dbReference type="AlphaFoldDB" id="A0A4V3FR16"/>
<keyword evidence="2" id="KW-1185">Reference proteome</keyword>
<dbReference type="EMBL" id="SOCP01000019">
    <property type="protein sequence ID" value="TDV41791.1"/>
    <property type="molecule type" value="Genomic_DNA"/>
</dbReference>
<dbReference type="InterPro" id="IPR037480">
    <property type="entry name" value="YihR-like"/>
</dbReference>
<protein>
    <submittedName>
        <fullName evidence="1">Aldose 1-epimerase</fullName>
    </submittedName>
</protein>
<sequence>MTGEQLEISHGPASAVVTIVGAGLRAFEVGGVPYVETYDDEPPMGAGGVLVPWPNRVAGATWSQNGETHTLEATEAVRGNAIHGLVRRAQWSVVSHVDSAVTLEVTVDEAPGWPFPFRTAISYTLTDDGLTIEHTVANRGERPMPFGVGTHPYPRPGNVDVDDCSLTLAARTVLPVDLDTMIPNGSPIEVTGTDYDFGDGRPLRDVELDTAFGGCAPGQDGYVRHSVRSGDGSGVEVWAEPAFGWVQVFTPGEFPGKGARAVAIEPMTCPPDALNSGVDLLWLAPGETWTGRWGISPLGA</sequence>
<comment type="caution">
    <text evidence="1">The sequence shown here is derived from an EMBL/GenBank/DDBJ whole genome shotgun (WGS) entry which is preliminary data.</text>
</comment>
<accession>A0A4V3FR16</accession>
<dbReference type="RefSeq" id="WP_133907590.1">
    <property type="nucleotide sequence ID" value="NZ_SOCP01000019.1"/>
</dbReference>